<feature type="domain" description="Helicase C-terminal" evidence="6">
    <location>
        <begin position="782"/>
        <end position="939"/>
    </location>
</feature>
<keyword evidence="2" id="KW-0378">Hydrolase</keyword>
<dbReference type="CDD" id="cd18793">
    <property type="entry name" value="SF2_C_SNF"/>
    <property type="match status" value="1"/>
</dbReference>
<evidence type="ECO:0000256" key="1">
    <source>
        <dbReference type="ARBA" id="ARBA00022741"/>
    </source>
</evidence>
<dbReference type="AlphaFoldDB" id="A0A559M8T4"/>
<comment type="caution">
    <text evidence="7">The sequence shown here is derived from an EMBL/GenBank/DDBJ whole genome shotgun (WGS) entry which is preliminary data.</text>
</comment>
<feature type="compositionally biased region" description="Low complexity" evidence="4">
    <location>
        <begin position="68"/>
        <end position="77"/>
    </location>
</feature>
<feature type="compositionally biased region" description="Acidic residues" evidence="4">
    <location>
        <begin position="40"/>
        <end position="49"/>
    </location>
</feature>
<keyword evidence="1" id="KW-0547">Nucleotide-binding</keyword>
<evidence type="ECO:0000256" key="4">
    <source>
        <dbReference type="SAM" id="MobiDB-lite"/>
    </source>
</evidence>
<dbReference type="PANTHER" id="PTHR45626:SF52">
    <property type="entry name" value="SINGLE-STRANDED DNA-DEPENDENT ATPASE (EUROFUNG)"/>
    <property type="match status" value="1"/>
</dbReference>
<gene>
    <name evidence="7" type="ORF">LAWI1_G002188</name>
</gene>
<accession>A0A559M8T4</accession>
<dbReference type="PANTHER" id="PTHR45626">
    <property type="entry name" value="TRANSCRIPTION TERMINATION FACTOR 2-RELATED"/>
    <property type="match status" value="1"/>
</dbReference>
<evidence type="ECO:0000313" key="7">
    <source>
        <dbReference type="EMBL" id="TVY89372.1"/>
    </source>
</evidence>
<evidence type="ECO:0000259" key="5">
    <source>
        <dbReference type="PROSITE" id="PS51192"/>
    </source>
</evidence>
<proteinExistence type="predicted"/>
<feature type="region of interest" description="Disordered" evidence="4">
    <location>
        <begin position="39"/>
        <end position="77"/>
    </location>
</feature>
<evidence type="ECO:0000256" key="3">
    <source>
        <dbReference type="ARBA" id="ARBA00022840"/>
    </source>
</evidence>
<dbReference type="SMART" id="SM00487">
    <property type="entry name" value="DEXDc"/>
    <property type="match status" value="1"/>
</dbReference>
<dbReference type="InterPro" id="IPR050628">
    <property type="entry name" value="SNF2_RAD54_helicase_TF"/>
</dbReference>
<dbReference type="Proteomes" id="UP000315522">
    <property type="component" value="Unassembled WGS sequence"/>
</dbReference>
<organism evidence="7 8">
    <name type="scientific">Lachnellula willkommii</name>
    <dbReference type="NCBI Taxonomy" id="215461"/>
    <lineage>
        <taxon>Eukaryota</taxon>
        <taxon>Fungi</taxon>
        <taxon>Dikarya</taxon>
        <taxon>Ascomycota</taxon>
        <taxon>Pezizomycotina</taxon>
        <taxon>Leotiomycetes</taxon>
        <taxon>Helotiales</taxon>
        <taxon>Lachnaceae</taxon>
        <taxon>Lachnellula</taxon>
    </lineage>
</organism>
<dbReference type="GO" id="GO:0008094">
    <property type="term" value="F:ATP-dependent activity, acting on DNA"/>
    <property type="evidence" value="ECO:0007669"/>
    <property type="project" value="TreeGrafter"/>
</dbReference>
<keyword evidence="3" id="KW-0067">ATP-binding</keyword>
<dbReference type="CDD" id="cd18008">
    <property type="entry name" value="DEXDc_SHPRH-like"/>
    <property type="match status" value="1"/>
</dbReference>
<dbReference type="SMART" id="SM00490">
    <property type="entry name" value="HELICc"/>
    <property type="match status" value="1"/>
</dbReference>
<dbReference type="Pfam" id="PF00271">
    <property type="entry name" value="Helicase_C"/>
    <property type="match status" value="1"/>
</dbReference>
<reference evidence="7 8" key="1">
    <citation type="submission" date="2018-05" db="EMBL/GenBank/DDBJ databases">
        <title>Genome sequencing and assembly of the regulated plant pathogen Lachnellula willkommii and related sister species for the development of diagnostic species identification markers.</title>
        <authorList>
            <person name="Giroux E."/>
            <person name="Bilodeau G."/>
        </authorList>
    </citation>
    <scope>NUCLEOTIDE SEQUENCE [LARGE SCALE GENOMIC DNA]</scope>
    <source>
        <strain evidence="7 8">CBS 172.35</strain>
    </source>
</reference>
<feature type="domain" description="Helicase ATP-binding" evidence="5">
    <location>
        <begin position="364"/>
        <end position="550"/>
    </location>
</feature>
<dbReference type="Gene3D" id="3.40.50.10810">
    <property type="entry name" value="Tandem AAA-ATPase domain"/>
    <property type="match status" value="1"/>
</dbReference>
<dbReference type="InterPro" id="IPR027417">
    <property type="entry name" value="P-loop_NTPase"/>
</dbReference>
<name>A0A559M8T4_9HELO</name>
<dbReference type="PROSITE" id="PS51192">
    <property type="entry name" value="HELICASE_ATP_BIND_1"/>
    <property type="match status" value="1"/>
</dbReference>
<dbReference type="Pfam" id="PF00176">
    <property type="entry name" value="SNF2-rel_dom"/>
    <property type="match status" value="1"/>
</dbReference>
<dbReference type="Gene3D" id="3.40.50.300">
    <property type="entry name" value="P-loop containing nucleotide triphosphate hydrolases"/>
    <property type="match status" value="1"/>
</dbReference>
<dbReference type="GO" id="GO:0005524">
    <property type="term" value="F:ATP binding"/>
    <property type="evidence" value="ECO:0007669"/>
    <property type="project" value="UniProtKB-KW"/>
</dbReference>
<dbReference type="GO" id="GO:0006281">
    <property type="term" value="P:DNA repair"/>
    <property type="evidence" value="ECO:0007669"/>
    <property type="project" value="TreeGrafter"/>
</dbReference>
<dbReference type="SUPFAM" id="SSF52540">
    <property type="entry name" value="P-loop containing nucleoside triphosphate hydrolases"/>
    <property type="match status" value="2"/>
</dbReference>
<sequence length="951" mass="106938">MPRPRLLNFEYHSVLIVLLDEVRMRMFDQAFEERRGWEWPGEDSADEDGGGVQKRRRLNDEHRRHPQTTATATASTHTYSTYESLNHNHDEYSQVSYVGNSGHIQQWPSSESSDCCYGMLPLIPVRIKRARQDAIPQTKSLRVAFEGPNTLRQSTGNEAVVLEIECSKTAQVLSELELAEGISTQLFCQTRPVLRHAPSVKSNSKRRARAEQSWTLSIIIYGDSTLGDPIGDYLAQRQMYLQDPLGCDRSVPYRNPHIIQPESGEVIMTDSFESSSNHLGVERLDVAPDLLAQLMQDEKPFPETDPPKDIVTRLFSHQKQALTFMLRREQGWAMEDGSGDIWTKQNTRFGGLSFLNNVTGAHQDETPPCFQGGLLADDMGLGKTLSMISLIVSNQAEYSLSSLPKTPHWDHDIYKIKTTLLVVPPPLIQAWQKQFSLHTRPDSLKVHVFHGNNRKSVEFLSHCDIVITTFHTVSAIWRNQNEAQHDPESIFSVIWHRIVLDEAHTIQNAHSQLAKSCCALRSANRWAITGTPIQNKLTDFASIVRFLGAYPYSEQSTFDEHISRPWYRGENQGFLRLKALVRAITISRTKAVVHLPPRVDKVHHLDFAPSERSAYEEAKVSTVKLLEDAISSGNQDRTTFNALQRLNVLRLICSHGVLSQTCQKLTNESRVGISEPQTPMAAESIVGDLDEPKYCPDCGMDILGGILEGSPSADLDASALRANGLRALCPHCNAQTSDETFLSIPSSRERIDQNYASAGDSASPMPMDCDSNQSTLDYMSTKIKALVEDLSKHGFQEKSVVFSYWTYTLDLIQLMLDDIGIQYTRIDGKTSLPRRAEALQNFHGDETLRVILVSITCGGAGLDLTAASRVYLMEPHWNPMIEEQALCRVHRVGQKRSVTTIRYLMRDSFEEQVVEIQKRKKLLAKVAFGQDPLPETGIGRGTLQYLKSVLE</sequence>
<keyword evidence="8" id="KW-1185">Reference proteome</keyword>
<dbReference type="GO" id="GO:0016787">
    <property type="term" value="F:hydrolase activity"/>
    <property type="evidence" value="ECO:0007669"/>
    <property type="project" value="UniProtKB-KW"/>
</dbReference>
<dbReference type="GO" id="GO:0005634">
    <property type="term" value="C:nucleus"/>
    <property type="evidence" value="ECO:0007669"/>
    <property type="project" value="TreeGrafter"/>
</dbReference>
<dbReference type="EMBL" id="QGML01001284">
    <property type="protein sequence ID" value="TVY89372.1"/>
    <property type="molecule type" value="Genomic_DNA"/>
</dbReference>
<dbReference type="PROSITE" id="PS51194">
    <property type="entry name" value="HELICASE_CTER"/>
    <property type="match status" value="1"/>
</dbReference>
<evidence type="ECO:0000256" key="2">
    <source>
        <dbReference type="ARBA" id="ARBA00022801"/>
    </source>
</evidence>
<dbReference type="InterPro" id="IPR001650">
    <property type="entry name" value="Helicase_C-like"/>
</dbReference>
<dbReference type="InterPro" id="IPR014001">
    <property type="entry name" value="Helicase_ATP-bd"/>
</dbReference>
<evidence type="ECO:0000313" key="8">
    <source>
        <dbReference type="Proteomes" id="UP000315522"/>
    </source>
</evidence>
<protein>
    <submittedName>
        <fullName evidence="7">SMARCA3-like protein 1</fullName>
    </submittedName>
</protein>
<evidence type="ECO:0000259" key="6">
    <source>
        <dbReference type="PROSITE" id="PS51194"/>
    </source>
</evidence>
<dbReference type="InterPro" id="IPR000330">
    <property type="entry name" value="SNF2_N"/>
</dbReference>
<dbReference type="InterPro" id="IPR049730">
    <property type="entry name" value="SNF2/RAD54-like_C"/>
</dbReference>
<dbReference type="InterPro" id="IPR038718">
    <property type="entry name" value="SNF2-like_sf"/>
</dbReference>